<dbReference type="RefSeq" id="WP_124945198.1">
    <property type="nucleotide sequence ID" value="NZ_BHVT01000009.1"/>
</dbReference>
<name>A0A4R3Y690_9PROT</name>
<dbReference type="EMBL" id="SMCO01000007">
    <property type="protein sequence ID" value="TCV86368.1"/>
    <property type="molecule type" value="Genomic_DNA"/>
</dbReference>
<dbReference type="AlphaFoldDB" id="A0A4R3Y690"/>
<proteinExistence type="predicted"/>
<sequence>MQIADLVREWERAGGGHLTAREYRIHLPLRDAAKIAALTEMYPLRSETEIITELLTAALNELERAMPYVQGSKEIARDEQDDPIYEDIGPTPRFNALSRQYREKLEANQGAHFTHLP</sequence>
<dbReference type="Proteomes" id="UP000295367">
    <property type="component" value="Unassembled WGS sequence"/>
</dbReference>
<evidence type="ECO:0000313" key="2">
    <source>
        <dbReference type="Proteomes" id="UP000295367"/>
    </source>
</evidence>
<evidence type="ECO:0008006" key="3">
    <source>
        <dbReference type="Google" id="ProtNLM"/>
    </source>
</evidence>
<keyword evidence="2" id="KW-1185">Reference proteome</keyword>
<organism evidence="1 2">
    <name type="scientific">Sulfurirhabdus autotrophica</name>
    <dbReference type="NCBI Taxonomy" id="1706046"/>
    <lineage>
        <taxon>Bacteria</taxon>
        <taxon>Pseudomonadati</taxon>
        <taxon>Pseudomonadota</taxon>
        <taxon>Betaproteobacteria</taxon>
        <taxon>Nitrosomonadales</taxon>
        <taxon>Sulfuricellaceae</taxon>
        <taxon>Sulfurirhabdus</taxon>
    </lineage>
</organism>
<reference evidence="1 2" key="1">
    <citation type="submission" date="2019-03" db="EMBL/GenBank/DDBJ databases">
        <title>Genomic Encyclopedia of Type Strains, Phase IV (KMG-IV): sequencing the most valuable type-strain genomes for metagenomic binning, comparative biology and taxonomic classification.</title>
        <authorList>
            <person name="Goeker M."/>
        </authorList>
    </citation>
    <scope>NUCLEOTIDE SEQUENCE [LARGE SCALE GENOMIC DNA]</scope>
    <source>
        <strain evidence="1 2">DSM 100309</strain>
    </source>
</reference>
<dbReference type="OrthoDB" id="6386565at2"/>
<comment type="caution">
    <text evidence="1">The sequence shown here is derived from an EMBL/GenBank/DDBJ whole genome shotgun (WGS) entry which is preliminary data.</text>
</comment>
<gene>
    <name evidence="1" type="ORF">EDC63_10756</name>
</gene>
<protein>
    <recommendedName>
        <fullName evidence="3">Type 1 pili tip component</fullName>
    </recommendedName>
</protein>
<accession>A0A4R3Y690</accession>
<evidence type="ECO:0000313" key="1">
    <source>
        <dbReference type="EMBL" id="TCV86368.1"/>
    </source>
</evidence>